<dbReference type="SMART" id="SM00320">
    <property type="entry name" value="WD40"/>
    <property type="match status" value="4"/>
</dbReference>
<dbReference type="OMA" id="CDELAIC"/>
<dbReference type="InterPro" id="IPR036322">
    <property type="entry name" value="WD40_repeat_dom_sf"/>
</dbReference>
<evidence type="ECO:0000313" key="4">
    <source>
        <dbReference type="Proteomes" id="UP000054359"/>
    </source>
</evidence>
<dbReference type="PANTHER" id="PTHR19853">
    <property type="entry name" value="WD REPEAT CONTAINING PROTEIN 3 WDR3"/>
    <property type="match status" value="1"/>
</dbReference>
<dbReference type="GO" id="GO:0036064">
    <property type="term" value="C:ciliary basal body"/>
    <property type="evidence" value="ECO:0007669"/>
    <property type="project" value="TreeGrafter"/>
</dbReference>
<keyword evidence="4" id="KW-1185">Reference proteome</keyword>
<reference evidence="3 4" key="1">
    <citation type="submission" date="2013-11" db="EMBL/GenBank/DDBJ databases">
        <title>Genome sequencing of Stegodyphus mimosarum.</title>
        <authorList>
            <person name="Bechsgaard J."/>
        </authorList>
    </citation>
    <scope>NUCLEOTIDE SEQUENCE [LARGE SCALE GENOMIC DNA]</scope>
</reference>
<evidence type="ECO:0000256" key="1">
    <source>
        <dbReference type="ARBA" id="ARBA00022574"/>
    </source>
</evidence>
<evidence type="ECO:0000256" key="2">
    <source>
        <dbReference type="ARBA" id="ARBA00022737"/>
    </source>
</evidence>
<dbReference type="Proteomes" id="UP000054359">
    <property type="component" value="Unassembled WGS sequence"/>
</dbReference>
<dbReference type="Gene3D" id="2.130.10.10">
    <property type="entry name" value="YVTN repeat-like/Quinoprotein amine dehydrogenase"/>
    <property type="match status" value="1"/>
</dbReference>
<dbReference type="SUPFAM" id="SSF50978">
    <property type="entry name" value="WD40 repeat-like"/>
    <property type="match status" value="1"/>
</dbReference>
<organism evidence="3 4">
    <name type="scientific">Stegodyphus mimosarum</name>
    <name type="common">African social velvet spider</name>
    <dbReference type="NCBI Taxonomy" id="407821"/>
    <lineage>
        <taxon>Eukaryota</taxon>
        <taxon>Metazoa</taxon>
        <taxon>Ecdysozoa</taxon>
        <taxon>Arthropoda</taxon>
        <taxon>Chelicerata</taxon>
        <taxon>Arachnida</taxon>
        <taxon>Araneae</taxon>
        <taxon>Araneomorphae</taxon>
        <taxon>Entelegynae</taxon>
        <taxon>Eresoidea</taxon>
        <taxon>Eresidae</taxon>
        <taxon>Stegodyphus</taxon>
    </lineage>
</organism>
<proteinExistence type="predicted"/>
<gene>
    <name evidence="3" type="ORF">X975_18653</name>
</gene>
<keyword evidence="2" id="KW-0677">Repeat</keyword>
<sequence>MESYLLDICSREQGLLLQNKTFFPLNGPLLSISNSSHKKIISFVHAAWDKSSSKIVAGDSFGNIYMFYLQKNKFILLYHWHNACCTFLTFSPDRRQDVIVALSDCSVVSLNSDSKTIENQFNHHISCITYISFDKSGQKVLSCSKDQAILWNLSTFQILRYLTLKKSIDIVKVFFHPSEDIIILAFKDSSVFLWNSENFICTSRFICTSEDVPLNIKCIDISSNGKLLACAGKANWFIIWSTEENKKLYTILLPSNVVMVKQIYFLTCLQGLTEGYVSKCDSFIA</sequence>
<dbReference type="Pfam" id="PF00400">
    <property type="entry name" value="WD40"/>
    <property type="match status" value="1"/>
</dbReference>
<dbReference type="OrthoDB" id="5578278at2759"/>
<keyword evidence="1" id="KW-0853">WD repeat</keyword>
<protein>
    <submittedName>
        <fullName evidence="3">WD repeat-containing protein 67</fullName>
    </submittedName>
</protein>
<dbReference type="GO" id="GO:0060271">
    <property type="term" value="P:cilium assembly"/>
    <property type="evidence" value="ECO:0007669"/>
    <property type="project" value="TreeGrafter"/>
</dbReference>
<dbReference type="InterPro" id="IPR051570">
    <property type="entry name" value="TBC1_cilium_biogenesis"/>
</dbReference>
<feature type="non-terminal residue" evidence="3">
    <location>
        <position position="285"/>
    </location>
</feature>
<accession>A0A087T5C5</accession>
<name>A0A087T5C5_STEMI</name>
<dbReference type="STRING" id="407821.A0A087T5C5"/>
<dbReference type="EMBL" id="KK113492">
    <property type="protein sequence ID" value="KFM60314.1"/>
    <property type="molecule type" value="Genomic_DNA"/>
</dbReference>
<evidence type="ECO:0000313" key="3">
    <source>
        <dbReference type="EMBL" id="KFM60314.1"/>
    </source>
</evidence>
<dbReference type="AlphaFoldDB" id="A0A087T5C5"/>
<dbReference type="InterPro" id="IPR015943">
    <property type="entry name" value="WD40/YVTN_repeat-like_dom_sf"/>
</dbReference>
<dbReference type="PANTHER" id="PTHR19853:SF1">
    <property type="entry name" value="TBC1 DOMAIN FAMILY MEMBER 31"/>
    <property type="match status" value="1"/>
</dbReference>
<dbReference type="InterPro" id="IPR001680">
    <property type="entry name" value="WD40_rpt"/>
</dbReference>